<dbReference type="FunFam" id="1.10.150.310:FF:000001">
    <property type="entry name" value="RNA-binding transcriptional accessory protein"/>
    <property type="match status" value="1"/>
</dbReference>
<dbReference type="SMART" id="SM00316">
    <property type="entry name" value="S1"/>
    <property type="match status" value="1"/>
</dbReference>
<dbReference type="SUPFAM" id="SSF53098">
    <property type="entry name" value="Ribonuclease H-like"/>
    <property type="match status" value="1"/>
</dbReference>
<feature type="domain" description="S1 motif" evidence="1">
    <location>
        <begin position="637"/>
        <end position="706"/>
    </location>
</feature>
<dbReference type="InterPro" id="IPR012337">
    <property type="entry name" value="RNaseH-like_sf"/>
</dbReference>
<dbReference type="EMBL" id="JRHC01000003">
    <property type="protein sequence ID" value="KJF43206.1"/>
    <property type="molecule type" value="Genomic_DNA"/>
</dbReference>
<dbReference type="Pfam" id="PF09371">
    <property type="entry name" value="Tex_N"/>
    <property type="match status" value="1"/>
</dbReference>
<dbReference type="InterPro" id="IPR023319">
    <property type="entry name" value="Tex-like_HTH_dom_sf"/>
</dbReference>
<dbReference type="Gene3D" id="1.10.10.650">
    <property type="entry name" value="RuvA domain 2-like"/>
    <property type="match status" value="1"/>
</dbReference>
<dbReference type="Pfam" id="PF16921">
    <property type="entry name" value="Tex_YqgF"/>
    <property type="match status" value="1"/>
</dbReference>
<comment type="caution">
    <text evidence="2">The sequence shown here is derived from an EMBL/GenBank/DDBJ whole genome shotgun (WGS) entry which is preliminary data.</text>
</comment>
<evidence type="ECO:0000313" key="2">
    <source>
        <dbReference type="EMBL" id="KJF43206.1"/>
    </source>
</evidence>
<dbReference type="Pfam" id="PF00575">
    <property type="entry name" value="S1"/>
    <property type="match status" value="1"/>
</dbReference>
<dbReference type="Gene3D" id="2.40.50.140">
    <property type="entry name" value="Nucleic acid-binding proteins"/>
    <property type="match status" value="1"/>
</dbReference>
<dbReference type="GO" id="GO:0006412">
    <property type="term" value="P:translation"/>
    <property type="evidence" value="ECO:0007669"/>
    <property type="project" value="TreeGrafter"/>
</dbReference>
<reference evidence="2 3" key="1">
    <citation type="submission" date="2014-09" db="EMBL/GenBank/DDBJ databases">
        <title>Draft Genome Sequence of Draconibacterium sp. JN14CK-3.</title>
        <authorList>
            <person name="Dong C."/>
            <person name="Lai Q."/>
            <person name="Shao Z."/>
        </authorList>
    </citation>
    <scope>NUCLEOTIDE SEQUENCE [LARGE SCALE GENOMIC DNA]</scope>
    <source>
        <strain evidence="2 3">JN14CK-3</strain>
    </source>
</reference>
<dbReference type="PATRIC" id="fig|1544798.3.peg.2797"/>
<dbReference type="InterPro" id="IPR044146">
    <property type="entry name" value="S1_Tex"/>
</dbReference>
<sequence>MQNKTIDLIARNLGLNTTQVLNTINLLNEGATVPFISRYRKERTGSLDEVQVLQIKEQNDKYAELAKRKETILKTIDEQGQLTPDLKSRIEDCFDSVELEDIYLPYKPKRRTKATIAREKGLEPLAKIIMKQLERDPEYRANQFLNDEVPSVEDALSGARDIIAEWVSENERARNIVRKGFDLGAYITSKIIKGKEEEAAKYRDYFDWSEPLKKCPSHRLLAMRRGENEGFLRVSISPNEERVLENLERFFVKGNNDSAEQVALAVKDSLKRLIQPSIETEFAKLSKEKADTEAINVFTENLKQLLLAPPLGQKRTLAIDPGYRTGCKVVCLDEQGNLLHNENIYPHKPQEEKKMAAKKISSMVEIYQIDAIAIGNGTASRETEAFIKKLRYNREVRVYVVSEDGASVYSASSVARQEFPQYDVTVRGAISIGRRLMDPLAELVKIDPKSIGVGQYQHDVDQKNLKSSLDSVVEVSVNSVGVNLNTASKHLLTYISGLGPQLAENITTYRKENGMFESRDALKKVPRMGPKAFEQAAGFLRIPDAKNPLDNSGVHPESYKIVSKIAKDLKCEVKDLIRNEELISKIDFKNYVTAEVGLPTLTDIKNELLKPGRDPRKPIKVFEFADGIFNITDLQVGMVLPGIVNNITKFGAFVDVGIKESGLIHVSEMADRFISDPNEIVKLHQHIKVRVKELDIPRKRIQLSLKGVEQE</sequence>
<dbReference type="Pfam" id="PF12836">
    <property type="entry name" value="HHH_3"/>
    <property type="match status" value="1"/>
</dbReference>
<name>A0A0D8J9M5_9BACT</name>
<accession>A0A0D8J9M5</accession>
<dbReference type="InterPro" id="IPR050437">
    <property type="entry name" value="Ribos_protein_bS1-like"/>
</dbReference>
<gene>
    <name evidence="2" type="ORF">LH29_13190</name>
</gene>
<dbReference type="Pfam" id="PF22706">
    <property type="entry name" value="Tex_central_region"/>
    <property type="match status" value="1"/>
</dbReference>
<dbReference type="InterPro" id="IPR012340">
    <property type="entry name" value="NA-bd_OB-fold"/>
</dbReference>
<keyword evidence="3" id="KW-1185">Reference proteome</keyword>
<dbReference type="SUPFAM" id="SSF47781">
    <property type="entry name" value="RuvA domain 2-like"/>
    <property type="match status" value="2"/>
</dbReference>
<dbReference type="PANTHER" id="PTHR10724:SF10">
    <property type="entry name" value="S1 RNA-BINDING DOMAIN-CONTAINING PROTEIN 1"/>
    <property type="match status" value="1"/>
</dbReference>
<dbReference type="Pfam" id="PF17674">
    <property type="entry name" value="HHH_9"/>
    <property type="match status" value="1"/>
</dbReference>
<organism evidence="2 3">
    <name type="scientific">Draconibacterium sediminis</name>
    <dbReference type="NCBI Taxonomy" id="1544798"/>
    <lineage>
        <taxon>Bacteria</taxon>
        <taxon>Pseudomonadati</taxon>
        <taxon>Bacteroidota</taxon>
        <taxon>Bacteroidia</taxon>
        <taxon>Marinilabiliales</taxon>
        <taxon>Prolixibacteraceae</taxon>
        <taxon>Draconibacterium</taxon>
    </lineage>
</organism>
<dbReference type="Proteomes" id="UP000032544">
    <property type="component" value="Unassembled WGS sequence"/>
</dbReference>
<dbReference type="InterPro" id="IPR018974">
    <property type="entry name" value="Tex-like_N"/>
</dbReference>
<dbReference type="OrthoDB" id="9804714at2"/>
<dbReference type="FunFam" id="2.40.50.140:FF:000051">
    <property type="entry name" value="RNA-binding transcriptional accessory protein"/>
    <property type="match status" value="1"/>
</dbReference>
<dbReference type="SUPFAM" id="SSF50249">
    <property type="entry name" value="Nucleic acid-binding proteins"/>
    <property type="match status" value="1"/>
</dbReference>
<dbReference type="Gene3D" id="1.10.150.310">
    <property type="entry name" value="Tex RuvX-like domain-like"/>
    <property type="match status" value="1"/>
</dbReference>
<dbReference type="Gene3D" id="3.30.420.140">
    <property type="entry name" value="YqgF/RNase H-like domain"/>
    <property type="match status" value="1"/>
</dbReference>
<dbReference type="STRING" id="1544798.LH29_13190"/>
<dbReference type="Gene3D" id="1.10.3500.10">
    <property type="entry name" value="Tex N-terminal region-like"/>
    <property type="match status" value="1"/>
</dbReference>
<dbReference type="InterPro" id="IPR032639">
    <property type="entry name" value="Tex_YqgF"/>
</dbReference>
<dbReference type="RefSeq" id="WP_045030355.1">
    <property type="nucleotide sequence ID" value="NZ_JRHC01000003.1"/>
</dbReference>
<dbReference type="InterPro" id="IPR006641">
    <property type="entry name" value="YqgF/RNaseH-like_dom"/>
</dbReference>
<evidence type="ECO:0000313" key="3">
    <source>
        <dbReference type="Proteomes" id="UP000032544"/>
    </source>
</evidence>
<evidence type="ECO:0000259" key="1">
    <source>
        <dbReference type="PROSITE" id="PS50126"/>
    </source>
</evidence>
<dbReference type="FunFam" id="3.30.420.140:FF:000001">
    <property type="entry name" value="RNA-binding transcriptional accessory protein"/>
    <property type="match status" value="1"/>
</dbReference>
<dbReference type="FunFam" id="1.10.10.650:FF:000001">
    <property type="entry name" value="S1 RNA-binding domain 1"/>
    <property type="match status" value="1"/>
</dbReference>
<dbReference type="InterPro" id="IPR003029">
    <property type="entry name" value="S1_domain"/>
</dbReference>
<dbReference type="PANTHER" id="PTHR10724">
    <property type="entry name" value="30S RIBOSOMAL PROTEIN S1"/>
    <property type="match status" value="1"/>
</dbReference>
<dbReference type="InterPro" id="IPR055179">
    <property type="entry name" value="Tex-like_central_region"/>
</dbReference>
<dbReference type="SUPFAM" id="SSF158832">
    <property type="entry name" value="Tex N-terminal region-like"/>
    <property type="match status" value="1"/>
</dbReference>
<protein>
    <submittedName>
        <fullName evidence="2">RNA-binding protein</fullName>
    </submittedName>
</protein>
<dbReference type="GO" id="GO:0003729">
    <property type="term" value="F:mRNA binding"/>
    <property type="evidence" value="ECO:0007669"/>
    <property type="project" value="UniProtKB-ARBA"/>
</dbReference>
<dbReference type="InterPro" id="IPR010994">
    <property type="entry name" value="RuvA_2-like"/>
</dbReference>
<dbReference type="GO" id="GO:0005737">
    <property type="term" value="C:cytoplasm"/>
    <property type="evidence" value="ECO:0007669"/>
    <property type="project" value="UniProtKB-ARBA"/>
</dbReference>
<dbReference type="InterPro" id="IPR041692">
    <property type="entry name" value="HHH_9"/>
</dbReference>
<dbReference type="InterPro" id="IPR037027">
    <property type="entry name" value="YqgF/RNaseH-like_dom_sf"/>
</dbReference>
<dbReference type="AlphaFoldDB" id="A0A0D8J9M5"/>
<dbReference type="CDD" id="cd05685">
    <property type="entry name" value="S1_Tex"/>
    <property type="match status" value="1"/>
</dbReference>
<dbReference type="GO" id="GO:0006139">
    <property type="term" value="P:nucleobase-containing compound metabolic process"/>
    <property type="evidence" value="ECO:0007669"/>
    <property type="project" value="InterPro"/>
</dbReference>
<proteinExistence type="predicted"/>
<dbReference type="SMART" id="SM00732">
    <property type="entry name" value="YqgFc"/>
    <property type="match status" value="1"/>
</dbReference>
<dbReference type="InterPro" id="IPR023323">
    <property type="entry name" value="Tex-like_dom_sf"/>
</dbReference>
<dbReference type="PROSITE" id="PS50126">
    <property type="entry name" value="S1"/>
    <property type="match status" value="1"/>
</dbReference>
<dbReference type="GO" id="GO:0003735">
    <property type="term" value="F:structural constituent of ribosome"/>
    <property type="evidence" value="ECO:0007669"/>
    <property type="project" value="TreeGrafter"/>
</dbReference>